<feature type="compositionally biased region" description="Acidic residues" evidence="6">
    <location>
        <begin position="339"/>
        <end position="356"/>
    </location>
</feature>
<dbReference type="InterPro" id="IPR018787">
    <property type="entry name" value="DUF2371_TMEM200"/>
</dbReference>
<evidence type="ECO:0000256" key="2">
    <source>
        <dbReference type="ARBA" id="ARBA00005308"/>
    </source>
</evidence>
<evidence type="ECO:0000256" key="4">
    <source>
        <dbReference type="ARBA" id="ARBA00022989"/>
    </source>
</evidence>
<dbReference type="PANTHER" id="PTHR31815">
    <property type="entry name" value="AGAP005329-PA"/>
    <property type="match status" value="1"/>
</dbReference>
<evidence type="ECO:0000256" key="7">
    <source>
        <dbReference type="SAM" id="Phobius"/>
    </source>
</evidence>
<evidence type="ECO:0000313" key="9">
    <source>
        <dbReference type="Proteomes" id="UP000823561"/>
    </source>
</evidence>
<feature type="region of interest" description="Disordered" evidence="6">
    <location>
        <begin position="335"/>
        <end position="418"/>
    </location>
</feature>
<dbReference type="GO" id="GO:0016020">
    <property type="term" value="C:membrane"/>
    <property type="evidence" value="ECO:0007669"/>
    <property type="project" value="UniProtKB-SubCell"/>
</dbReference>
<comment type="caution">
    <text evidence="8">The sequence shown here is derived from an EMBL/GenBank/DDBJ whole genome shotgun (WGS) entry which is preliminary data.</text>
</comment>
<evidence type="ECO:0000256" key="3">
    <source>
        <dbReference type="ARBA" id="ARBA00022692"/>
    </source>
</evidence>
<comment type="similarity">
    <text evidence="2">Belongs to the TMEM200 family.</text>
</comment>
<evidence type="ECO:0000313" key="8">
    <source>
        <dbReference type="EMBL" id="KAG5286518.1"/>
    </source>
</evidence>
<comment type="subcellular location">
    <subcellularLocation>
        <location evidence="1">Membrane</location>
        <topology evidence="1">Multi-pass membrane protein</topology>
    </subcellularLocation>
</comment>
<evidence type="ECO:0000256" key="1">
    <source>
        <dbReference type="ARBA" id="ARBA00004141"/>
    </source>
</evidence>
<keyword evidence="9" id="KW-1185">Reference proteome</keyword>
<evidence type="ECO:0000256" key="6">
    <source>
        <dbReference type="SAM" id="MobiDB-lite"/>
    </source>
</evidence>
<feature type="region of interest" description="Disordered" evidence="6">
    <location>
        <begin position="499"/>
        <end position="519"/>
    </location>
</feature>
<organism evidence="8 9">
    <name type="scientific">Alosa alosa</name>
    <name type="common">allis shad</name>
    <dbReference type="NCBI Taxonomy" id="278164"/>
    <lineage>
        <taxon>Eukaryota</taxon>
        <taxon>Metazoa</taxon>
        <taxon>Chordata</taxon>
        <taxon>Craniata</taxon>
        <taxon>Vertebrata</taxon>
        <taxon>Euteleostomi</taxon>
        <taxon>Actinopterygii</taxon>
        <taxon>Neopterygii</taxon>
        <taxon>Teleostei</taxon>
        <taxon>Clupei</taxon>
        <taxon>Clupeiformes</taxon>
        <taxon>Clupeoidei</taxon>
        <taxon>Clupeidae</taxon>
        <taxon>Alosa</taxon>
    </lineage>
</organism>
<feature type="region of interest" description="Disordered" evidence="6">
    <location>
        <begin position="13"/>
        <end position="35"/>
    </location>
</feature>
<feature type="transmembrane region" description="Helical" evidence="7">
    <location>
        <begin position="169"/>
        <end position="189"/>
    </location>
</feature>
<keyword evidence="4 7" id="KW-1133">Transmembrane helix</keyword>
<keyword evidence="3 7" id="KW-0812">Transmembrane</keyword>
<proteinExistence type="inferred from homology"/>
<sequence length="595" mass="63983">MIATGGLLRISRRQDSVRSKTRAESKRLRRARKRKRKNDVVVVKGKLQVCSASGLVAAVGVLVLMVGIAMAVLGYWPKHKLEYSATWAANNLQATRVSAPRGSALQMAWNHTGSAKLSQQRELNVTRGNISTLELSPSPVTPVTPVTPEPLGLVGALLAGWLHSDQLKMFGPLVMGMGIFLFICANAVLHEERDRQTKVIDLRDIYSTVIDAHGLRAKDHSPPPLNGLVNYAQACSGGVETNAEHRAGRSHGSWPSTLWGFGSGGGGSRRPSCARRCSWWRDGGDGVYSVYREQERGPVAAVMAARGPWETGSIVTSSLNAFTLPVIKLNNREMAEGVQDTEEQQVEQQEEEEEEEYVRREMRGRRKEVEEERSTESKDGSSFPVAIETKAEISRANVSDSQSSLGTTKRWGGSRSLSPRWSLSEGGVAPPVAVAASGRKVAGSHLSLTSLSDAASIRWPLGGGGRHEDRSRRFSCPRLERSGSKGYIKLADLGGESFEAPDGGALTPGTEQAGGSATGSAVSEVEASSASSSVVVLVETEELSHGQRRAAGTLLEHTLVEHTTVHTPQQPVAHPHAVVGCSPSRAFRFTADARL</sequence>
<evidence type="ECO:0008006" key="10">
    <source>
        <dbReference type="Google" id="ProtNLM"/>
    </source>
</evidence>
<keyword evidence="5 7" id="KW-0472">Membrane</keyword>
<dbReference type="Pfam" id="PF10177">
    <property type="entry name" value="DUF2371"/>
    <property type="match status" value="1"/>
</dbReference>
<dbReference type="AlphaFoldDB" id="A0AAV6HGZ1"/>
<feature type="compositionally biased region" description="Basic and acidic residues" evidence="6">
    <location>
        <begin position="357"/>
        <end position="379"/>
    </location>
</feature>
<dbReference type="EMBL" id="JADWDJ010000001">
    <property type="protein sequence ID" value="KAG5286518.1"/>
    <property type="molecule type" value="Genomic_DNA"/>
</dbReference>
<evidence type="ECO:0000256" key="5">
    <source>
        <dbReference type="ARBA" id="ARBA00023136"/>
    </source>
</evidence>
<gene>
    <name evidence="8" type="ORF">AALO_G00015690</name>
</gene>
<protein>
    <recommendedName>
        <fullName evidence="10">Transmembrane protein 200C</fullName>
    </recommendedName>
</protein>
<feature type="compositionally biased region" description="Polar residues" evidence="6">
    <location>
        <begin position="396"/>
        <end position="407"/>
    </location>
</feature>
<feature type="transmembrane region" description="Helical" evidence="7">
    <location>
        <begin position="54"/>
        <end position="76"/>
    </location>
</feature>
<feature type="compositionally biased region" description="Basic and acidic residues" evidence="6">
    <location>
        <begin position="13"/>
        <end position="26"/>
    </location>
</feature>
<accession>A0AAV6HGZ1</accession>
<name>A0AAV6HGZ1_9TELE</name>
<dbReference type="PANTHER" id="PTHR31815:SF2">
    <property type="entry name" value="TRANSMEMBRANE PROTEIN 200C"/>
    <property type="match status" value="1"/>
</dbReference>
<dbReference type="Proteomes" id="UP000823561">
    <property type="component" value="Chromosome 1"/>
</dbReference>
<reference evidence="8 9" key="1">
    <citation type="submission" date="2020-10" db="EMBL/GenBank/DDBJ databases">
        <title>Chromosome-scale genome assembly of the Allis shad, Alosa alosa.</title>
        <authorList>
            <person name="Margot Z."/>
            <person name="Christophe K."/>
            <person name="Cabau C."/>
            <person name="Louis A."/>
            <person name="Berthelot C."/>
            <person name="Parey E."/>
            <person name="Roest Crollius H."/>
            <person name="Montfort J."/>
            <person name="Robinson-Rechavi M."/>
            <person name="Bucao C."/>
            <person name="Bouchez O."/>
            <person name="Gislard M."/>
            <person name="Lluch J."/>
            <person name="Milhes M."/>
            <person name="Lampietro C."/>
            <person name="Lopez Roques C."/>
            <person name="Donnadieu C."/>
            <person name="Braasch I."/>
            <person name="Desvignes T."/>
            <person name="Postlethwait J."/>
            <person name="Bobe J."/>
            <person name="Guiguen Y."/>
        </authorList>
    </citation>
    <scope>NUCLEOTIDE SEQUENCE [LARGE SCALE GENOMIC DNA]</scope>
    <source>
        <strain evidence="8">M-15738</strain>
        <tissue evidence="8">Blood</tissue>
    </source>
</reference>